<name>A0A3E0W7A1_9MICO</name>
<dbReference type="Gene3D" id="2.60.200.20">
    <property type="match status" value="1"/>
</dbReference>
<dbReference type="Pfam" id="PF12401">
    <property type="entry name" value="FhaA_N"/>
    <property type="match status" value="1"/>
</dbReference>
<organism evidence="4 5">
    <name type="scientific">Subtercola boreus</name>
    <dbReference type="NCBI Taxonomy" id="120213"/>
    <lineage>
        <taxon>Bacteria</taxon>
        <taxon>Bacillati</taxon>
        <taxon>Actinomycetota</taxon>
        <taxon>Actinomycetes</taxon>
        <taxon>Micrococcales</taxon>
        <taxon>Microbacteriaceae</taxon>
        <taxon>Subtercola</taxon>
    </lineage>
</organism>
<feature type="compositionally biased region" description="Pro residues" evidence="2">
    <location>
        <begin position="257"/>
        <end position="277"/>
    </location>
</feature>
<dbReference type="SMART" id="SM00240">
    <property type="entry name" value="FHA"/>
    <property type="match status" value="1"/>
</dbReference>
<feature type="compositionally biased region" description="Low complexity" evidence="2">
    <location>
        <begin position="240"/>
        <end position="256"/>
    </location>
</feature>
<protein>
    <recommendedName>
        <fullName evidence="3">FHA domain-containing protein</fullName>
    </recommendedName>
</protein>
<feature type="compositionally biased region" description="Low complexity" evidence="2">
    <location>
        <begin position="319"/>
        <end position="343"/>
    </location>
</feature>
<dbReference type="InterPro" id="IPR022128">
    <property type="entry name" value="FhaA_N"/>
</dbReference>
<evidence type="ECO:0000256" key="2">
    <source>
        <dbReference type="SAM" id="MobiDB-lite"/>
    </source>
</evidence>
<dbReference type="InterPro" id="IPR042287">
    <property type="entry name" value="FhaA_N_sf"/>
</dbReference>
<proteinExistence type="predicted"/>
<evidence type="ECO:0000313" key="5">
    <source>
        <dbReference type="Proteomes" id="UP000256709"/>
    </source>
</evidence>
<feature type="region of interest" description="Disordered" evidence="2">
    <location>
        <begin position="228"/>
        <end position="359"/>
    </location>
</feature>
<comment type="caution">
    <text evidence="4">The sequence shown here is derived from an EMBL/GenBank/DDBJ whole genome shotgun (WGS) entry which is preliminary data.</text>
</comment>
<dbReference type="EMBL" id="NBXA01000001">
    <property type="protein sequence ID" value="RFA17248.1"/>
    <property type="molecule type" value="Genomic_DNA"/>
</dbReference>
<evidence type="ECO:0000256" key="1">
    <source>
        <dbReference type="ARBA" id="ARBA00022553"/>
    </source>
</evidence>
<feature type="compositionally biased region" description="Low complexity" evidence="2">
    <location>
        <begin position="278"/>
        <end position="291"/>
    </location>
</feature>
<gene>
    <name evidence="4" type="ORF">B7R21_00475</name>
</gene>
<dbReference type="InterPro" id="IPR008984">
    <property type="entry name" value="SMAD_FHA_dom_sf"/>
</dbReference>
<keyword evidence="1" id="KW-0597">Phosphoprotein</keyword>
<dbReference type="InterPro" id="IPR000253">
    <property type="entry name" value="FHA_dom"/>
</dbReference>
<feature type="domain" description="FHA" evidence="3">
    <location>
        <begin position="146"/>
        <end position="195"/>
    </location>
</feature>
<dbReference type="Proteomes" id="UP000256709">
    <property type="component" value="Unassembled WGS sequence"/>
</dbReference>
<dbReference type="CDD" id="cd00060">
    <property type="entry name" value="FHA"/>
    <property type="match status" value="1"/>
</dbReference>
<dbReference type="PROSITE" id="PS50006">
    <property type="entry name" value="FHA_DOMAIN"/>
    <property type="match status" value="1"/>
</dbReference>
<dbReference type="PANTHER" id="PTHR23308">
    <property type="entry name" value="NUCLEAR INHIBITOR OF PROTEIN PHOSPHATASE-1"/>
    <property type="match status" value="1"/>
</dbReference>
<sequence length="359" mass="38068">MGILDNFEKGLERAVNGAFAKTFRSGLQPVEISSALKRELDTKAAVVSRDRILVPNSFRVLVGSSDFQRMKSLGPTLVDELTQVVQKHAGAQGFQFAGSVSVTLVEQPRLSAGLLEIESSTVQRDVVWAPVLDVAGKRYPITRSRTVIGRGREADITVEDTGISRKHIEILWDGRRAEVRDLDSTNGSQLNGQAVSRAVVEPDSVIQIGRTRVVFRVLAQASDVQAFAEAEQPAPRRVDAPPAVAASAAPARSSPAPALPAPALPAPAPLPPAPARPPASDSPRRAAAAAAEAERAESPRRAKRAPQRPRRADRDDNGDSAGAGNSRAAGAADSDAPFPLDAPAPEKDPPEPGGFRWNL</sequence>
<dbReference type="Gene3D" id="3.30.2320.60">
    <property type="entry name" value="FhaA, phosphopeptide-binding domain (DUF3662)"/>
    <property type="match status" value="1"/>
</dbReference>
<dbReference type="InterPro" id="IPR050923">
    <property type="entry name" value="Cell_Proc_Reg/RNA_Proc"/>
</dbReference>
<evidence type="ECO:0000259" key="3">
    <source>
        <dbReference type="PROSITE" id="PS50006"/>
    </source>
</evidence>
<dbReference type="AlphaFoldDB" id="A0A3E0W7A1"/>
<dbReference type="OrthoDB" id="151099at2"/>
<dbReference type="SUPFAM" id="SSF49879">
    <property type="entry name" value="SMAD/FHA domain"/>
    <property type="match status" value="1"/>
</dbReference>
<evidence type="ECO:0000313" key="4">
    <source>
        <dbReference type="EMBL" id="RFA17248.1"/>
    </source>
</evidence>
<dbReference type="Pfam" id="PF00498">
    <property type="entry name" value="FHA"/>
    <property type="match status" value="1"/>
</dbReference>
<reference evidence="4 5" key="1">
    <citation type="submission" date="2017-04" db="EMBL/GenBank/DDBJ databases">
        <title>Comparative genome analysis of Subtercola boreus.</title>
        <authorList>
            <person name="Cho Y.-J."/>
            <person name="Cho A."/>
            <person name="Kim O.-S."/>
            <person name="Lee J.-I."/>
        </authorList>
    </citation>
    <scope>NUCLEOTIDE SEQUENCE [LARGE SCALE GENOMIC DNA]</scope>
    <source>
        <strain evidence="4 5">P27444</strain>
    </source>
</reference>
<accession>A0A3E0W7A1</accession>